<evidence type="ECO:0000313" key="8">
    <source>
        <dbReference type="EMBL" id="OQP64348.1"/>
    </source>
</evidence>
<dbReference type="Gene3D" id="1.25.40.390">
    <property type="match status" value="1"/>
</dbReference>
<keyword evidence="4" id="KW-0472">Membrane</keyword>
<evidence type="ECO:0000256" key="3">
    <source>
        <dbReference type="ARBA" id="ARBA00022729"/>
    </source>
</evidence>
<sequence length="569" mass="64390">MKYSINTVVRLLLAGSVVFTSCNKKLSEYNPSGLTPDVTYSNAKGFETLVNAAYTYTRFWYGKEEGYSLSEMGTDIWTNGTGDVFPQLSRYDNLQGSNTSALNVEWDNFYEAIYLCNTGIAKIGDVPDYTAAQKTIREAELRFLRAFYYWHIVETWGGVHFTTQATKPGEIESTAYKSPVDTFYKQIFTDLDFAVKNLPEKDKVTDYGRVSIPVAKAFLARMYLTRGMNDQALAMATDVINTSKYGYGLLPKYADLWNMANLKNKEVIWAIDYSTNLSNNDLATSAYPTGHSRGSNSGHMLFLQVYDQVNGNILARDINNGRPFNRYMPTKAFLDLFNDNDDSRYQSSFQTAWYCNKAGRAVGNTFIKDSFDYKVGDTVCYTPKNTQSAAVMNAQKYTTYDISRVYKADGTPSQRKFYVSLKKFKDSTRTSANEAQSVRDVFVIRLAEMYLIAAEAELKRGNTGTAATYLNAIRTRAAIPGHEAAMQVTSAQVTLDFILDERARELAGEQLRWFDLKRTNKLIDRIKTKNMNPDAAQYIKDYQVVRPIPQTQLDAVTNKSEFTQNDGYQ</sequence>
<dbReference type="SUPFAM" id="SSF48452">
    <property type="entry name" value="TPR-like"/>
    <property type="match status" value="1"/>
</dbReference>
<dbReference type="Pfam" id="PF14322">
    <property type="entry name" value="SusD-like_3"/>
    <property type="match status" value="1"/>
</dbReference>
<keyword evidence="3" id="KW-0732">Signal</keyword>
<name>A0A1V9G1F6_9BACT</name>
<feature type="domain" description="RagB/SusD" evidence="6">
    <location>
        <begin position="265"/>
        <end position="568"/>
    </location>
</feature>
<comment type="similarity">
    <text evidence="2">Belongs to the SusD family.</text>
</comment>
<accession>A0A1V9G1F6</accession>
<comment type="subcellular location">
    <subcellularLocation>
        <location evidence="1">Cell outer membrane</location>
    </subcellularLocation>
</comment>
<proteinExistence type="inferred from homology"/>
<dbReference type="OrthoDB" id="5694214at2"/>
<keyword evidence="9" id="KW-1185">Reference proteome</keyword>
<evidence type="ECO:0000256" key="2">
    <source>
        <dbReference type="ARBA" id="ARBA00006275"/>
    </source>
</evidence>
<evidence type="ECO:0000256" key="4">
    <source>
        <dbReference type="ARBA" id="ARBA00023136"/>
    </source>
</evidence>
<dbReference type="GO" id="GO:0009279">
    <property type="term" value="C:cell outer membrane"/>
    <property type="evidence" value="ECO:0007669"/>
    <property type="project" value="UniProtKB-SubCell"/>
</dbReference>
<dbReference type="InterPro" id="IPR033985">
    <property type="entry name" value="SusD-like_N"/>
</dbReference>
<evidence type="ECO:0000313" key="9">
    <source>
        <dbReference type="Proteomes" id="UP000192796"/>
    </source>
</evidence>
<evidence type="ECO:0000256" key="5">
    <source>
        <dbReference type="ARBA" id="ARBA00023237"/>
    </source>
</evidence>
<dbReference type="STRING" id="1703345.A3860_20465"/>
<dbReference type="Pfam" id="PF07980">
    <property type="entry name" value="SusD_RagB"/>
    <property type="match status" value="1"/>
</dbReference>
<protein>
    <submittedName>
        <fullName evidence="8">Carbohydrate-binding protein SusD</fullName>
    </submittedName>
</protein>
<dbReference type="PROSITE" id="PS51257">
    <property type="entry name" value="PROKAR_LIPOPROTEIN"/>
    <property type="match status" value="1"/>
</dbReference>
<evidence type="ECO:0000259" key="7">
    <source>
        <dbReference type="Pfam" id="PF14322"/>
    </source>
</evidence>
<evidence type="ECO:0000256" key="1">
    <source>
        <dbReference type="ARBA" id="ARBA00004442"/>
    </source>
</evidence>
<dbReference type="InterPro" id="IPR011990">
    <property type="entry name" value="TPR-like_helical_dom_sf"/>
</dbReference>
<dbReference type="AlphaFoldDB" id="A0A1V9G1F6"/>
<gene>
    <name evidence="8" type="ORF">A3860_20465</name>
</gene>
<feature type="domain" description="SusD-like N-terminal" evidence="7">
    <location>
        <begin position="100"/>
        <end position="224"/>
    </location>
</feature>
<dbReference type="EMBL" id="LVYD01000042">
    <property type="protein sequence ID" value="OQP64348.1"/>
    <property type="molecule type" value="Genomic_DNA"/>
</dbReference>
<comment type="caution">
    <text evidence="8">The sequence shown here is derived from an EMBL/GenBank/DDBJ whole genome shotgun (WGS) entry which is preliminary data.</text>
</comment>
<dbReference type="Proteomes" id="UP000192796">
    <property type="component" value="Unassembled WGS sequence"/>
</dbReference>
<dbReference type="InterPro" id="IPR012944">
    <property type="entry name" value="SusD_RagB_dom"/>
</dbReference>
<dbReference type="RefSeq" id="WP_081146964.1">
    <property type="nucleotide sequence ID" value="NZ_LVYD01000042.1"/>
</dbReference>
<organism evidence="8 9">
    <name type="scientific">Niastella vici</name>
    <dbReference type="NCBI Taxonomy" id="1703345"/>
    <lineage>
        <taxon>Bacteria</taxon>
        <taxon>Pseudomonadati</taxon>
        <taxon>Bacteroidota</taxon>
        <taxon>Chitinophagia</taxon>
        <taxon>Chitinophagales</taxon>
        <taxon>Chitinophagaceae</taxon>
        <taxon>Niastella</taxon>
    </lineage>
</organism>
<keyword evidence="5" id="KW-0998">Cell outer membrane</keyword>
<reference evidence="8 9" key="1">
    <citation type="submission" date="2016-03" db="EMBL/GenBank/DDBJ databases">
        <title>Niastella vici sp. nov., isolated from farmland soil.</title>
        <authorList>
            <person name="Chen L."/>
            <person name="Wang D."/>
            <person name="Yang S."/>
            <person name="Wang G."/>
        </authorList>
    </citation>
    <scope>NUCLEOTIDE SEQUENCE [LARGE SCALE GENOMIC DNA]</scope>
    <source>
        <strain evidence="8 9">DJ57</strain>
    </source>
</reference>
<evidence type="ECO:0000259" key="6">
    <source>
        <dbReference type="Pfam" id="PF07980"/>
    </source>
</evidence>